<reference evidence="5" key="1">
    <citation type="submission" date="2013-03" db="EMBL/GenBank/DDBJ databases">
        <authorList>
            <person name="Jeffery W."/>
            <person name="Warren W."/>
            <person name="Wilson R.K."/>
        </authorList>
    </citation>
    <scope>NUCLEOTIDE SEQUENCE</scope>
    <source>
        <strain evidence="5">female</strain>
    </source>
</reference>
<protein>
    <recommendedName>
        <fullName evidence="2">Galectin</fullName>
    </recommendedName>
</protein>
<keyword evidence="5" id="KW-1185">Reference proteome</keyword>
<sequence>MKDEDILFHFKPYFSDGGKGRVIVRNSQIGGAWGSEERETPSFSFEHGKSYLVSWYFIYNMLHPLITKGGKCISIHYSVGRIEYKYYRV</sequence>
<dbReference type="GeneTree" id="ENSGT01030000237620"/>
<reference evidence="4" key="3">
    <citation type="submission" date="2025-08" db="UniProtKB">
        <authorList>
            <consortium name="Ensembl"/>
        </authorList>
    </citation>
    <scope>IDENTIFICATION</scope>
</reference>
<evidence type="ECO:0000259" key="3">
    <source>
        <dbReference type="PROSITE" id="PS51304"/>
    </source>
</evidence>
<dbReference type="SUPFAM" id="SSF49899">
    <property type="entry name" value="Concanavalin A-like lectins/glucanases"/>
    <property type="match status" value="1"/>
</dbReference>
<accession>A0A3B1J653</accession>
<feature type="domain" description="Galectin" evidence="3">
    <location>
        <begin position="1"/>
        <end position="89"/>
    </location>
</feature>
<dbReference type="AlphaFoldDB" id="A0A3B1J653"/>
<evidence type="ECO:0000313" key="4">
    <source>
        <dbReference type="Ensembl" id="ENSAMXP00000037762.1"/>
    </source>
</evidence>
<dbReference type="Gene3D" id="2.60.120.200">
    <property type="match status" value="1"/>
</dbReference>
<evidence type="ECO:0000313" key="5">
    <source>
        <dbReference type="Proteomes" id="UP000018467"/>
    </source>
</evidence>
<dbReference type="Pfam" id="PF00337">
    <property type="entry name" value="Gal-bind_lectin"/>
    <property type="match status" value="1"/>
</dbReference>
<keyword evidence="1 2" id="KW-0430">Lectin</keyword>
<dbReference type="PROSITE" id="PS51304">
    <property type="entry name" value="GALECTIN"/>
    <property type="match status" value="1"/>
</dbReference>
<name>A0A3B1J653_ASTMX</name>
<dbReference type="InParanoid" id="A0A3B1J653"/>
<dbReference type="Bgee" id="ENSAMXG00000042807">
    <property type="expression patterns" value="Expressed in pharyngeal gill and 2 other cell types or tissues"/>
</dbReference>
<reference evidence="4" key="4">
    <citation type="submission" date="2025-09" db="UniProtKB">
        <authorList>
            <consortium name="Ensembl"/>
        </authorList>
    </citation>
    <scope>IDENTIFICATION</scope>
</reference>
<dbReference type="GO" id="GO:0030246">
    <property type="term" value="F:carbohydrate binding"/>
    <property type="evidence" value="ECO:0007669"/>
    <property type="project" value="UniProtKB-UniRule"/>
</dbReference>
<dbReference type="Proteomes" id="UP000018467">
    <property type="component" value="Unassembled WGS sequence"/>
</dbReference>
<dbReference type="Ensembl" id="ENSAMXT00000052138.1">
    <property type="protein sequence ID" value="ENSAMXP00000037762.1"/>
    <property type="gene ID" value="ENSAMXG00000042807.1"/>
</dbReference>
<reference evidence="5" key="2">
    <citation type="journal article" date="2014" name="Nat. Commun.">
        <title>The cavefish genome reveals candidate genes for eye loss.</title>
        <authorList>
            <person name="McGaugh S.E."/>
            <person name="Gross J.B."/>
            <person name="Aken B."/>
            <person name="Blin M."/>
            <person name="Borowsky R."/>
            <person name="Chalopin D."/>
            <person name="Hinaux H."/>
            <person name="Jeffery W.R."/>
            <person name="Keene A."/>
            <person name="Ma L."/>
            <person name="Minx P."/>
            <person name="Murphy D."/>
            <person name="O'Quin K.E."/>
            <person name="Retaux S."/>
            <person name="Rohner N."/>
            <person name="Searle S.M."/>
            <person name="Stahl B.A."/>
            <person name="Tabin C."/>
            <person name="Volff J.N."/>
            <person name="Yoshizawa M."/>
            <person name="Warren W.C."/>
        </authorList>
    </citation>
    <scope>NUCLEOTIDE SEQUENCE [LARGE SCALE GENOMIC DNA]</scope>
    <source>
        <strain evidence="5">female</strain>
    </source>
</reference>
<proteinExistence type="predicted"/>
<organism evidence="4 5">
    <name type="scientific">Astyanax mexicanus</name>
    <name type="common">Blind cave fish</name>
    <name type="synonym">Astyanax fasciatus mexicanus</name>
    <dbReference type="NCBI Taxonomy" id="7994"/>
    <lineage>
        <taxon>Eukaryota</taxon>
        <taxon>Metazoa</taxon>
        <taxon>Chordata</taxon>
        <taxon>Craniata</taxon>
        <taxon>Vertebrata</taxon>
        <taxon>Euteleostomi</taxon>
        <taxon>Actinopterygii</taxon>
        <taxon>Neopterygii</taxon>
        <taxon>Teleostei</taxon>
        <taxon>Ostariophysi</taxon>
        <taxon>Characiformes</taxon>
        <taxon>Characoidei</taxon>
        <taxon>Acestrorhamphidae</taxon>
        <taxon>Acestrorhamphinae</taxon>
        <taxon>Astyanax</taxon>
    </lineage>
</organism>
<dbReference type="InterPro" id="IPR013320">
    <property type="entry name" value="ConA-like_dom_sf"/>
</dbReference>
<evidence type="ECO:0000256" key="2">
    <source>
        <dbReference type="RuleBase" id="RU102079"/>
    </source>
</evidence>
<evidence type="ECO:0000256" key="1">
    <source>
        <dbReference type="ARBA" id="ARBA00022734"/>
    </source>
</evidence>
<dbReference type="InterPro" id="IPR001079">
    <property type="entry name" value="Galectin_CRD"/>
</dbReference>